<proteinExistence type="predicted"/>
<organism evidence="2 3">
    <name type="scientific">Conger conger</name>
    <name type="common">Conger eel</name>
    <name type="synonym">Muraena conger</name>
    <dbReference type="NCBI Taxonomy" id="82655"/>
    <lineage>
        <taxon>Eukaryota</taxon>
        <taxon>Metazoa</taxon>
        <taxon>Chordata</taxon>
        <taxon>Craniata</taxon>
        <taxon>Vertebrata</taxon>
        <taxon>Euteleostomi</taxon>
        <taxon>Actinopterygii</taxon>
        <taxon>Neopterygii</taxon>
        <taxon>Teleostei</taxon>
        <taxon>Anguilliformes</taxon>
        <taxon>Congridae</taxon>
        <taxon>Conger</taxon>
    </lineage>
</organism>
<feature type="region of interest" description="Disordered" evidence="1">
    <location>
        <begin position="50"/>
        <end position="83"/>
    </location>
</feature>
<comment type="caution">
    <text evidence="2">The sequence shown here is derived from an EMBL/GenBank/DDBJ whole genome shotgun (WGS) entry which is preliminary data.</text>
</comment>
<evidence type="ECO:0000256" key="1">
    <source>
        <dbReference type="SAM" id="MobiDB-lite"/>
    </source>
</evidence>
<dbReference type="EMBL" id="JAFJMO010000001">
    <property type="protein sequence ID" value="KAJ8288482.1"/>
    <property type="molecule type" value="Genomic_DNA"/>
</dbReference>
<evidence type="ECO:0000313" key="2">
    <source>
        <dbReference type="EMBL" id="KAJ8288482.1"/>
    </source>
</evidence>
<keyword evidence="3" id="KW-1185">Reference proteome</keyword>
<protein>
    <submittedName>
        <fullName evidence="2">Uncharacterized protein</fullName>
    </submittedName>
</protein>
<gene>
    <name evidence="2" type="ORF">COCON_G00011410</name>
</gene>
<sequence length="99" mass="11442">MEAGLSELMEGIWKMKRRKNQEAQIDLQLFAVICVMQPCYVPKVCLNKTPSSSETLKSSHLRQRSEEPEFPERDQSQHWQERETAWGLGDSYLDSARAA</sequence>
<reference evidence="2" key="1">
    <citation type="journal article" date="2023" name="Science">
        <title>Genome structures resolve the early diversification of teleost fishes.</title>
        <authorList>
            <person name="Parey E."/>
            <person name="Louis A."/>
            <person name="Montfort J."/>
            <person name="Bouchez O."/>
            <person name="Roques C."/>
            <person name="Iampietro C."/>
            <person name="Lluch J."/>
            <person name="Castinel A."/>
            <person name="Donnadieu C."/>
            <person name="Desvignes T."/>
            <person name="Floi Bucao C."/>
            <person name="Jouanno E."/>
            <person name="Wen M."/>
            <person name="Mejri S."/>
            <person name="Dirks R."/>
            <person name="Jansen H."/>
            <person name="Henkel C."/>
            <person name="Chen W.J."/>
            <person name="Zahm M."/>
            <person name="Cabau C."/>
            <person name="Klopp C."/>
            <person name="Thompson A.W."/>
            <person name="Robinson-Rechavi M."/>
            <person name="Braasch I."/>
            <person name="Lecointre G."/>
            <person name="Bobe J."/>
            <person name="Postlethwait J.H."/>
            <person name="Berthelot C."/>
            <person name="Roest Crollius H."/>
            <person name="Guiguen Y."/>
        </authorList>
    </citation>
    <scope>NUCLEOTIDE SEQUENCE</scope>
    <source>
        <strain evidence="2">Concon-B</strain>
    </source>
</reference>
<dbReference type="Proteomes" id="UP001152803">
    <property type="component" value="Unassembled WGS sequence"/>
</dbReference>
<accession>A0A9Q1E2L8</accession>
<feature type="compositionally biased region" description="Basic and acidic residues" evidence="1">
    <location>
        <begin position="63"/>
        <end position="83"/>
    </location>
</feature>
<evidence type="ECO:0000313" key="3">
    <source>
        <dbReference type="Proteomes" id="UP001152803"/>
    </source>
</evidence>
<name>A0A9Q1E2L8_CONCO</name>
<dbReference type="AlphaFoldDB" id="A0A9Q1E2L8"/>